<dbReference type="SUPFAM" id="SSF142433">
    <property type="entry name" value="CinA-like"/>
    <property type="match status" value="1"/>
</dbReference>
<dbReference type="InterPro" id="IPR036653">
    <property type="entry name" value="CinA-like_C"/>
</dbReference>
<dbReference type="RefSeq" id="WP_094473174.1">
    <property type="nucleotide sequence ID" value="NZ_NOXT01000096.1"/>
</dbReference>
<proteinExistence type="predicted"/>
<dbReference type="InterPro" id="IPR008136">
    <property type="entry name" value="CinA_C"/>
</dbReference>
<evidence type="ECO:0000259" key="1">
    <source>
        <dbReference type="Pfam" id="PF02464"/>
    </source>
</evidence>
<feature type="domain" description="CinA C-terminal" evidence="1">
    <location>
        <begin position="38"/>
        <end position="134"/>
    </location>
</feature>
<evidence type="ECO:0000313" key="3">
    <source>
        <dbReference type="Proteomes" id="UP000216991"/>
    </source>
</evidence>
<evidence type="ECO:0000313" key="2">
    <source>
        <dbReference type="EMBL" id="OYQ30999.1"/>
    </source>
</evidence>
<dbReference type="OrthoDB" id="1253990at2"/>
<dbReference type="Pfam" id="PF02464">
    <property type="entry name" value="CinA"/>
    <property type="match status" value="1"/>
</dbReference>
<dbReference type="Proteomes" id="UP000216991">
    <property type="component" value="Unassembled WGS sequence"/>
</dbReference>
<gene>
    <name evidence="2" type="ORF">CHU93_05765</name>
</gene>
<keyword evidence="3" id="KW-1185">Reference proteome</keyword>
<dbReference type="AlphaFoldDB" id="A0A255YP71"/>
<accession>A0A255YP71</accession>
<organism evidence="2 3">
    <name type="scientific">Sandarakinorhabdus cyanobacteriorum</name>
    <dbReference type="NCBI Taxonomy" id="1981098"/>
    <lineage>
        <taxon>Bacteria</taxon>
        <taxon>Pseudomonadati</taxon>
        <taxon>Pseudomonadota</taxon>
        <taxon>Alphaproteobacteria</taxon>
        <taxon>Sphingomonadales</taxon>
        <taxon>Sphingosinicellaceae</taxon>
        <taxon>Sandarakinorhabdus</taxon>
    </lineage>
</organism>
<reference evidence="2 3" key="1">
    <citation type="submission" date="2017-07" db="EMBL/GenBank/DDBJ databases">
        <title>Sandarakinorhabdus cyanobacteriorum sp. nov., a novel bacterium isolated from cyanobacterial aggregates in a eutrophic lake.</title>
        <authorList>
            <person name="Cai H."/>
        </authorList>
    </citation>
    <scope>NUCLEOTIDE SEQUENCE [LARGE SCALE GENOMIC DNA]</scope>
    <source>
        <strain evidence="2 3">TH057</strain>
    </source>
</reference>
<dbReference type="Gene3D" id="3.90.950.20">
    <property type="entry name" value="CinA-like"/>
    <property type="match status" value="2"/>
</dbReference>
<dbReference type="EMBL" id="NOXT01000096">
    <property type="protein sequence ID" value="OYQ30999.1"/>
    <property type="molecule type" value="Genomic_DNA"/>
</dbReference>
<name>A0A255YP71_9SPHN</name>
<sequence length="136" mass="14148">MTMDQLFTTAARIGEQLKARRETVAVAESAAGGLISAALLGLRREDVRGFMSATEPFALLMAETIRKQHSVTWGIGETGAAGPNGNPYGHAAGHDVVAVSGPVQAARTIATESSDRQANMVAFAAAALELLEQQLG</sequence>
<protein>
    <submittedName>
        <fullName evidence="2">Damage-inducible protein</fullName>
    </submittedName>
</protein>
<comment type="caution">
    <text evidence="2">The sequence shown here is derived from an EMBL/GenBank/DDBJ whole genome shotgun (WGS) entry which is preliminary data.</text>
</comment>